<dbReference type="InterPro" id="IPR025665">
    <property type="entry name" value="Beta-barrel_OMP_2"/>
</dbReference>
<accession>A0ABR8WM91</accession>
<feature type="chain" id="PRO_5046423003" evidence="1">
    <location>
        <begin position="19"/>
        <end position="174"/>
    </location>
</feature>
<gene>
    <name evidence="3" type="ORF">H9628_05205</name>
</gene>
<sequence length="174" mass="18664">MKKLLFAVAFVAAGLANAQSFGLTGGVAVFNAKAEAPGYSESDSQTGGYVGFFGEFNLDGSLNIAPGINYLFAEDTNALQIPVMLKYYVDPKFNLAFGPQLMFDLAEVPAGMDQYYNRFNFGLALGAGYNFTQAFGVEARYGFQLNDHIKGAAKDAGASAKINTLNVGLNYKFK</sequence>
<evidence type="ECO:0000259" key="2">
    <source>
        <dbReference type="Pfam" id="PF13568"/>
    </source>
</evidence>
<dbReference type="InterPro" id="IPR011250">
    <property type="entry name" value="OMP/PagP_B-barrel"/>
</dbReference>
<dbReference type="Gene3D" id="2.40.160.20">
    <property type="match status" value="1"/>
</dbReference>
<dbReference type="EMBL" id="JACSPS010000002">
    <property type="protein sequence ID" value="MBD8017861.1"/>
    <property type="molecule type" value="Genomic_DNA"/>
</dbReference>
<dbReference type="RefSeq" id="WP_251833070.1">
    <property type="nucleotide sequence ID" value="NZ_JACSPS010000002.1"/>
</dbReference>
<evidence type="ECO:0000313" key="4">
    <source>
        <dbReference type="Proteomes" id="UP000626242"/>
    </source>
</evidence>
<evidence type="ECO:0000313" key="3">
    <source>
        <dbReference type="EMBL" id="MBD8017861.1"/>
    </source>
</evidence>
<feature type="signal peptide" evidence="1">
    <location>
        <begin position="1"/>
        <end position="18"/>
    </location>
</feature>
<name>A0ABR8WM91_9FLAO</name>
<organism evidence="3 4">
    <name type="scientific">Kaistella pullorum</name>
    <dbReference type="NCBI Taxonomy" id="2763074"/>
    <lineage>
        <taxon>Bacteria</taxon>
        <taxon>Pseudomonadati</taxon>
        <taxon>Bacteroidota</taxon>
        <taxon>Flavobacteriia</taxon>
        <taxon>Flavobacteriales</taxon>
        <taxon>Weeksellaceae</taxon>
        <taxon>Chryseobacterium group</taxon>
        <taxon>Kaistella</taxon>
    </lineage>
</organism>
<proteinExistence type="predicted"/>
<evidence type="ECO:0000256" key="1">
    <source>
        <dbReference type="SAM" id="SignalP"/>
    </source>
</evidence>
<dbReference type="Proteomes" id="UP000626242">
    <property type="component" value="Unassembled WGS sequence"/>
</dbReference>
<feature type="domain" description="Outer membrane protein beta-barrel" evidence="2">
    <location>
        <begin position="76"/>
        <end position="148"/>
    </location>
</feature>
<keyword evidence="4" id="KW-1185">Reference proteome</keyword>
<protein>
    <submittedName>
        <fullName evidence="3">PorT family protein</fullName>
    </submittedName>
</protein>
<reference evidence="3 4" key="1">
    <citation type="submission" date="2020-08" db="EMBL/GenBank/DDBJ databases">
        <title>A Genomic Blueprint of the Chicken Gut Microbiome.</title>
        <authorList>
            <person name="Gilroy R."/>
            <person name="Ravi A."/>
            <person name="Getino M."/>
            <person name="Pursley I."/>
            <person name="Horton D.L."/>
            <person name="Alikhan N.-F."/>
            <person name="Baker D."/>
            <person name="Gharbi K."/>
            <person name="Hall N."/>
            <person name="Watson M."/>
            <person name="Adriaenssens E.M."/>
            <person name="Foster-Nyarko E."/>
            <person name="Jarju S."/>
            <person name="Secka A."/>
            <person name="Antonio M."/>
            <person name="Oren A."/>
            <person name="Chaudhuri R."/>
            <person name="La Ragione R.M."/>
            <person name="Hildebrand F."/>
            <person name="Pallen M.J."/>
        </authorList>
    </citation>
    <scope>NUCLEOTIDE SEQUENCE [LARGE SCALE GENOMIC DNA]</scope>
    <source>
        <strain evidence="3 4">Sa1CVA4</strain>
    </source>
</reference>
<dbReference type="SUPFAM" id="SSF56925">
    <property type="entry name" value="OMPA-like"/>
    <property type="match status" value="1"/>
</dbReference>
<dbReference type="Pfam" id="PF13568">
    <property type="entry name" value="OMP_b-brl_2"/>
    <property type="match status" value="1"/>
</dbReference>
<keyword evidence="1" id="KW-0732">Signal</keyword>
<comment type="caution">
    <text evidence="3">The sequence shown here is derived from an EMBL/GenBank/DDBJ whole genome shotgun (WGS) entry which is preliminary data.</text>
</comment>